<sequence>RLDAQHKVMKAVFENRLFLAPVILKPGDRVLDSGTGAASWLLDLARDVPSTVSIYGVDISTRLFPAAAPPNAHFLAASITQLPAEWTATFALVNQRLLLGGLSAAAWQAALSEMHRVLAPGGWVNLFELNCDLGRFGFECGPAVRTAMALLREIFRSGNVLVDGVHHLAGWLEAAGFTNIHTEVRRVPVSGEEGRPMRENLCRTYMAMKTPALKAGGYGLVRSEEEYDSVFRAYGEELAVTDGAVQPSYTIFAQKPWAIVE</sequence>
<dbReference type="CDD" id="cd02440">
    <property type="entry name" value="AdoMet_MTases"/>
    <property type="match status" value="1"/>
</dbReference>
<dbReference type="PANTHER" id="PTHR43591:SF110">
    <property type="entry name" value="RHODANESE DOMAIN-CONTAINING PROTEIN"/>
    <property type="match status" value="1"/>
</dbReference>
<evidence type="ECO:0000313" key="3">
    <source>
        <dbReference type="Proteomes" id="UP000076532"/>
    </source>
</evidence>
<protein>
    <submittedName>
        <fullName evidence="2">S-adenosyl-L-methionine-dependent methyltransferase</fullName>
    </submittedName>
</protein>
<organism evidence="2 3">
    <name type="scientific">Athelia psychrophila</name>
    <dbReference type="NCBI Taxonomy" id="1759441"/>
    <lineage>
        <taxon>Eukaryota</taxon>
        <taxon>Fungi</taxon>
        <taxon>Dikarya</taxon>
        <taxon>Basidiomycota</taxon>
        <taxon>Agaricomycotina</taxon>
        <taxon>Agaricomycetes</taxon>
        <taxon>Agaricomycetidae</taxon>
        <taxon>Atheliales</taxon>
        <taxon>Atheliaceae</taxon>
        <taxon>Athelia</taxon>
    </lineage>
</organism>
<dbReference type="AlphaFoldDB" id="A0A166RR46"/>
<reference evidence="2 3" key="1">
    <citation type="journal article" date="2016" name="Mol. Biol. Evol.">
        <title>Comparative Genomics of Early-Diverging Mushroom-Forming Fungi Provides Insights into the Origins of Lignocellulose Decay Capabilities.</title>
        <authorList>
            <person name="Nagy L.G."/>
            <person name="Riley R."/>
            <person name="Tritt A."/>
            <person name="Adam C."/>
            <person name="Daum C."/>
            <person name="Floudas D."/>
            <person name="Sun H."/>
            <person name="Yadav J.S."/>
            <person name="Pangilinan J."/>
            <person name="Larsson K.H."/>
            <person name="Matsuura K."/>
            <person name="Barry K."/>
            <person name="Labutti K."/>
            <person name="Kuo R."/>
            <person name="Ohm R.A."/>
            <person name="Bhattacharya S.S."/>
            <person name="Shirouzu T."/>
            <person name="Yoshinaga Y."/>
            <person name="Martin F.M."/>
            <person name="Grigoriev I.V."/>
            <person name="Hibbett D.S."/>
        </authorList>
    </citation>
    <scope>NUCLEOTIDE SEQUENCE [LARGE SCALE GENOMIC DNA]</scope>
    <source>
        <strain evidence="2 3">CBS 109695</strain>
    </source>
</reference>
<dbReference type="OrthoDB" id="184880at2759"/>
<feature type="non-terminal residue" evidence="2">
    <location>
        <position position="1"/>
    </location>
</feature>
<dbReference type="SUPFAM" id="SSF53335">
    <property type="entry name" value="S-adenosyl-L-methionine-dependent methyltransferases"/>
    <property type="match status" value="1"/>
</dbReference>
<keyword evidence="2" id="KW-0808">Transferase</keyword>
<keyword evidence="2" id="KW-0489">Methyltransferase</keyword>
<dbReference type="Proteomes" id="UP000076532">
    <property type="component" value="Unassembled WGS sequence"/>
</dbReference>
<evidence type="ECO:0000259" key="1">
    <source>
        <dbReference type="Pfam" id="PF13649"/>
    </source>
</evidence>
<accession>A0A166RR46</accession>
<feature type="domain" description="Methyltransferase" evidence="1">
    <location>
        <begin position="30"/>
        <end position="122"/>
    </location>
</feature>
<dbReference type="STRING" id="436010.A0A166RR46"/>
<evidence type="ECO:0000313" key="2">
    <source>
        <dbReference type="EMBL" id="KZP28555.1"/>
    </source>
</evidence>
<dbReference type="Pfam" id="PF13649">
    <property type="entry name" value="Methyltransf_25"/>
    <property type="match status" value="1"/>
</dbReference>
<dbReference type="Gene3D" id="3.40.50.150">
    <property type="entry name" value="Vaccinia Virus protein VP39"/>
    <property type="match status" value="1"/>
</dbReference>
<gene>
    <name evidence="2" type="ORF">FIBSPDRAFT_729167</name>
</gene>
<proteinExistence type="predicted"/>
<keyword evidence="3" id="KW-1185">Reference proteome</keyword>
<name>A0A166RR46_9AGAM</name>
<dbReference type="GO" id="GO:0008168">
    <property type="term" value="F:methyltransferase activity"/>
    <property type="evidence" value="ECO:0007669"/>
    <property type="project" value="UniProtKB-KW"/>
</dbReference>
<dbReference type="EMBL" id="KV417503">
    <property type="protein sequence ID" value="KZP28555.1"/>
    <property type="molecule type" value="Genomic_DNA"/>
</dbReference>
<dbReference type="GO" id="GO:0032259">
    <property type="term" value="P:methylation"/>
    <property type="evidence" value="ECO:0007669"/>
    <property type="project" value="UniProtKB-KW"/>
</dbReference>
<dbReference type="PANTHER" id="PTHR43591">
    <property type="entry name" value="METHYLTRANSFERASE"/>
    <property type="match status" value="1"/>
</dbReference>
<dbReference type="InterPro" id="IPR029063">
    <property type="entry name" value="SAM-dependent_MTases_sf"/>
</dbReference>
<dbReference type="InterPro" id="IPR041698">
    <property type="entry name" value="Methyltransf_25"/>
</dbReference>